<comment type="similarity">
    <text evidence="2">Belongs to the ABC transporter superfamily.</text>
</comment>
<dbReference type="Pfam" id="PF00005">
    <property type="entry name" value="ABC_tran"/>
    <property type="match status" value="1"/>
</dbReference>
<evidence type="ECO:0000313" key="10">
    <source>
        <dbReference type="Proteomes" id="UP000772812"/>
    </source>
</evidence>
<dbReference type="Pfam" id="PF08352">
    <property type="entry name" value="oligo_HPY"/>
    <property type="match status" value="1"/>
</dbReference>
<name>A0ABS1GG25_9AQUI</name>
<gene>
    <name evidence="9" type="ORF">GWK41_01690</name>
</gene>
<dbReference type="PROSITE" id="PS50893">
    <property type="entry name" value="ABC_TRANSPORTER_2"/>
    <property type="match status" value="1"/>
</dbReference>
<dbReference type="InterPro" id="IPR003593">
    <property type="entry name" value="AAA+_ATPase"/>
</dbReference>
<dbReference type="RefSeq" id="WP_200673180.1">
    <property type="nucleotide sequence ID" value="NZ_JAACYA010000001.1"/>
</dbReference>
<evidence type="ECO:0000256" key="5">
    <source>
        <dbReference type="ARBA" id="ARBA00022741"/>
    </source>
</evidence>
<comment type="caution">
    <text evidence="9">The sequence shown here is derived from an EMBL/GenBank/DDBJ whole genome shotgun (WGS) entry which is preliminary data.</text>
</comment>
<keyword evidence="3" id="KW-0813">Transport</keyword>
<evidence type="ECO:0000256" key="4">
    <source>
        <dbReference type="ARBA" id="ARBA00022475"/>
    </source>
</evidence>
<keyword evidence="5" id="KW-0547">Nucleotide-binding</keyword>
<dbReference type="InterPro" id="IPR013563">
    <property type="entry name" value="Oligopep_ABC_C"/>
</dbReference>
<keyword evidence="10" id="KW-1185">Reference proteome</keyword>
<dbReference type="GO" id="GO:0005524">
    <property type="term" value="F:ATP binding"/>
    <property type="evidence" value="ECO:0007669"/>
    <property type="project" value="UniProtKB-KW"/>
</dbReference>
<keyword evidence="6 9" id="KW-0067">ATP-binding</keyword>
<evidence type="ECO:0000256" key="1">
    <source>
        <dbReference type="ARBA" id="ARBA00004417"/>
    </source>
</evidence>
<keyword evidence="7" id="KW-0472">Membrane</keyword>
<dbReference type="InterPro" id="IPR050388">
    <property type="entry name" value="ABC_Ni/Peptide_Import"/>
</dbReference>
<accession>A0ABS1GG25</accession>
<evidence type="ECO:0000256" key="3">
    <source>
        <dbReference type="ARBA" id="ARBA00022448"/>
    </source>
</evidence>
<evidence type="ECO:0000256" key="2">
    <source>
        <dbReference type="ARBA" id="ARBA00005417"/>
    </source>
</evidence>
<evidence type="ECO:0000313" key="9">
    <source>
        <dbReference type="EMBL" id="MBK3331776.1"/>
    </source>
</evidence>
<dbReference type="SMART" id="SM00382">
    <property type="entry name" value="AAA"/>
    <property type="match status" value="1"/>
</dbReference>
<dbReference type="InterPro" id="IPR003439">
    <property type="entry name" value="ABC_transporter-like_ATP-bd"/>
</dbReference>
<dbReference type="PANTHER" id="PTHR43297">
    <property type="entry name" value="OLIGOPEPTIDE TRANSPORT ATP-BINDING PROTEIN APPD"/>
    <property type="match status" value="1"/>
</dbReference>
<evidence type="ECO:0000259" key="8">
    <source>
        <dbReference type="PROSITE" id="PS50893"/>
    </source>
</evidence>
<protein>
    <submittedName>
        <fullName evidence="9">ABC transporter ATP-binding protein</fullName>
    </submittedName>
</protein>
<comment type="subcellular location">
    <subcellularLocation>
        <location evidence="1">Cell inner membrane</location>
        <topology evidence="1">Peripheral membrane protein</topology>
    </subcellularLocation>
</comment>
<evidence type="ECO:0000256" key="7">
    <source>
        <dbReference type="ARBA" id="ARBA00023136"/>
    </source>
</evidence>
<dbReference type="PANTHER" id="PTHR43297:SF2">
    <property type="entry name" value="DIPEPTIDE TRANSPORT ATP-BINDING PROTEIN DPPD"/>
    <property type="match status" value="1"/>
</dbReference>
<reference evidence="9 10" key="1">
    <citation type="journal article" date="2021" name="Syst. Appl. Microbiol.">
        <title>Persephonella atlantica sp. nov.: How to adapt to physico-chemical gradients in high temperature hydrothermal habitats.</title>
        <authorList>
            <person name="Francois D.X."/>
            <person name="Godfroy A."/>
            <person name="Mathien C."/>
            <person name="Aube J."/>
            <person name="Cathalot C."/>
            <person name="Lesongeur F."/>
            <person name="L'Haridon S."/>
            <person name="Philippon X."/>
            <person name="Roussel E.G."/>
        </authorList>
    </citation>
    <scope>NUCLEOTIDE SEQUENCE [LARGE SCALE GENOMIC DNA]</scope>
    <source>
        <strain evidence="9 10">MO1340</strain>
    </source>
</reference>
<evidence type="ECO:0000256" key="6">
    <source>
        <dbReference type="ARBA" id="ARBA00022840"/>
    </source>
</evidence>
<organism evidence="9 10">
    <name type="scientific">Persephonella atlantica</name>
    <dbReference type="NCBI Taxonomy" id="2699429"/>
    <lineage>
        <taxon>Bacteria</taxon>
        <taxon>Pseudomonadati</taxon>
        <taxon>Aquificota</taxon>
        <taxon>Aquificia</taxon>
        <taxon>Aquificales</taxon>
        <taxon>Hydrogenothermaceae</taxon>
        <taxon>Persephonella</taxon>
    </lineage>
</organism>
<proteinExistence type="inferred from homology"/>
<dbReference type="CDD" id="cd03257">
    <property type="entry name" value="ABC_NikE_OppD_transporters"/>
    <property type="match status" value="1"/>
</dbReference>
<dbReference type="Gene3D" id="3.40.50.300">
    <property type="entry name" value="P-loop containing nucleotide triphosphate hydrolases"/>
    <property type="match status" value="1"/>
</dbReference>
<dbReference type="InterPro" id="IPR027417">
    <property type="entry name" value="P-loop_NTPase"/>
</dbReference>
<keyword evidence="4" id="KW-1003">Cell membrane</keyword>
<dbReference type="SUPFAM" id="SSF52540">
    <property type="entry name" value="P-loop containing nucleoside triphosphate hydrolases"/>
    <property type="match status" value="1"/>
</dbReference>
<sequence length="275" mass="30427">MRNVKEDGKPVLSIRNLKVSFRIEDKTIDALKGISLEIKRGEIVALVGESGSGKSVTCLSIMGLLPVYGEVSGSILFRYNGRQVNLLSLSEKEKRKIRGNLISMVFQEPSAVLNPLLTVGEQIAETVKAHRNVSKEEAKRIAIRSMEMVRIPDADRRFYQYPHELSGGLKQRVVIASGIANNPAILLADEPTTALDVTVSAQILKLFKDLKEKMGLSVLLITHDLGIVAEIADRVFVIYRGEIVEGGDVFQIFDSPQHPYTKKLLSSRPSFNKVS</sequence>
<feature type="domain" description="ABC transporter" evidence="8">
    <location>
        <begin position="14"/>
        <end position="265"/>
    </location>
</feature>
<dbReference type="Proteomes" id="UP000772812">
    <property type="component" value="Unassembled WGS sequence"/>
</dbReference>
<dbReference type="EMBL" id="JAACYA010000001">
    <property type="protein sequence ID" value="MBK3331776.1"/>
    <property type="molecule type" value="Genomic_DNA"/>
</dbReference>